<evidence type="ECO:0000256" key="2">
    <source>
        <dbReference type="SAM" id="Coils"/>
    </source>
</evidence>
<feature type="region of interest" description="Disordered" evidence="3">
    <location>
        <begin position="1"/>
        <end position="40"/>
    </location>
</feature>
<dbReference type="SMART" id="SM00225">
    <property type="entry name" value="BTB"/>
    <property type="match status" value="2"/>
</dbReference>
<keyword evidence="6" id="KW-1185">Reference proteome</keyword>
<evidence type="ECO:0000256" key="1">
    <source>
        <dbReference type="ARBA" id="ARBA00004906"/>
    </source>
</evidence>
<dbReference type="OrthoDB" id="2414723at2759"/>
<dbReference type="InterPro" id="IPR011333">
    <property type="entry name" value="SKP1/BTB/POZ_sf"/>
</dbReference>
<dbReference type="SUPFAM" id="SSF54695">
    <property type="entry name" value="POZ domain"/>
    <property type="match status" value="2"/>
</dbReference>
<dbReference type="InterPro" id="IPR045068">
    <property type="entry name" value="BACURD1-3"/>
</dbReference>
<dbReference type="GO" id="GO:0051260">
    <property type="term" value="P:protein homooligomerization"/>
    <property type="evidence" value="ECO:0007669"/>
    <property type="project" value="InterPro"/>
</dbReference>
<gene>
    <name evidence="5" type="ORF">A3770_09p55440</name>
</gene>
<feature type="compositionally biased region" description="Low complexity" evidence="3">
    <location>
        <begin position="19"/>
        <end position="28"/>
    </location>
</feature>
<dbReference type="AlphaFoldDB" id="A0A5B8MRB7"/>
<dbReference type="Pfam" id="PF02214">
    <property type="entry name" value="BTB_2"/>
    <property type="match status" value="2"/>
</dbReference>
<dbReference type="STRING" id="1764295.A0A5B8MRB7"/>
<dbReference type="Gene3D" id="3.30.710.10">
    <property type="entry name" value="Potassium Channel Kv1.1, Chain A"/>
    <property type="match status" value="2"/>
</dbReference>
<feature type="coiled-coil region" evidence="2">
    <location>
        <begin position="69"/>
        <end position="106"/>
    </location>
</feature>
<keyword evidence="2" id="KW-0175">Coiled coil</keyword>
<evidence type="ECO:0000313" key="6">
    <source>
        <dbReference type="Proteomes" id="UP000316726"/>
    </source>
</evidence>
<dbReference type="EMBL" id="CP031042">
    <property type="protein sequence ID" value="QDZ23026.1"/>
    <property type="molecule type" value="Genomic_DNA"/>
</dbReference>
<evidence type="ECO:0000259" key="4">
    <source>
        <dbReference type="PROSITE" id="PS50097"/>
    </source>
</evidence>
<evidence type="ECO:0000256" key="3">
    <source>
        <dbReference type="SAM" id="MobiDB-lite"/>
    </source>
</evidence>
<dbReference type="PANTHER" id="PTHR11145:SF19">
    <property type="entry name" value="BTB DOMAIN-CONTAINING PROTEIN-RELATED"/>
    <property type="match status" value="1"/>
</dbReference>
<accession>A0A5B8MRB7</accession>
<organism evidence="5 6">
    <name type="scientific">Chloropicon primus</name>
    <dbReference type="NCBI Taxonomy" id="1764295"/>
    <lineage>
        <taxon>Eukaryota</taxon>
        <taxon>Viridiplantae</taxon>
        <taxon>Chlorophyta</taxon>
        <taxon>Chloropicophyceae</taxon>
        <taxon>Chloropicales</taxon>
        <taxon>Chloropicaceae</taxon>
        <taxon>Chloropicon</taxon>
    </lineage>
</organism>
<dbReference type="PANTHER" id="PTHR11145">
    <property type="entry name" value="BTB/POZ DOMAIN-CONTAINING ADAPTER FOR CUL3-MEDIATED RHOA DEGRADATION PROTEIN FAMILY MEMBER"/>
    <property type="match status" value="1"/>
</dbReference>
<name>A0A5B8MRB7_9CHLO</name>
<protein>
    <recommendedName>
        <fullName evidence="4">BTB domain-containing protein</fullName>
    </recommendedName>
</protein>
<evidence type="ECO:0000313" key="5">
    <source>
        <dbReference type="EMBL" id="QDZ23026.1"/>
    </source>
</evidence>
<proteinExistence type="predicted"/>
<comment type="pathway">
    <text evidence="1">Protein modification; protein ubiquitination.</text>
</comment>
<sequence length="331" mass="37966">MPSSHVVEKNEEDDDVQAGGEATTTTTEGKGEDDDDGSSSEIRVSSLLLRRSNIVDQLFLKQELLNRREEDILKRSKSLEDLRQRVEREARELEDQKSRFESEKRSVRKYKESEAGRVRLNVGGERFETSIETLREKSGFFKAMFSGAWDTEASEVVFIDRCPKRFPLLLNFLRSDDDNDCLTEYCYETASREGLHEIIGLLREAEFYQIDAAVEVIEEFVNHTRDLATAFDTITLNVGGELFATSRRTLCLCPFFDNLLAGFTNQGQLSASKLSGLQPIFLDRNPKFFAILLDYLRSGCCRQVLSHHISLLPDELLSYFKDDMKNFYELD</sequence>
<dbReference type="Proteomes" id="UP000316726">
    <property type="component" value="Chromosome 9"/>
</dbReference>
<dbReference type="InterPro" id="IPR000210">
    <property type="entry name" value="BTB/POZ_dom"/>
</dbReference>
<dbReference type="InterPro" id="IPR003131">
    <property type="entry name" value="T1-type_BTB"/>
</dbReference>
<feature type="domain" description="BTB" evidence="4">
    <location>
        <begin position="116"/>
        <end position="177"/>
    </location>
</feature>
<reference evidence="5 6" key="1">
    <citation type="submission" date="2018-07" db="EMBL/GenBank/DDBJ databases">
        <title>The complete nuclear genome of the prasinophyte Chloropicon primus (CCMP1205).</title>
        <authorList>
            <person name="Pombert J.-F."/>
            <person name="Otis C."/>
            <person name="Turmel M."/>
            <person name="Lemieux C."/>
        </authorList>
    </citation>
    <scope>NUCLEOTIDE SEQUENCE [LARGE SCALE GENOMIC DNA]</scope>
    <source>
        <strain evidence="5 6">CCMP1205</strain>
    </source>
</reference>
<feature type="domain" description="BTB" evidence="4">
    <location>
        <begin position="232"/>
        <end position="299"/>
    </location>
</feature>
<dbReference type="PROSITE" id="PS50097">
    <property type="entry name" value="BTB"/>
    <property type="match status" value="2"/>
</dbReference>